<dbReference type="PANTHER" id="PTHR43174">
    <property type="entry name" value="UDP-N-ACETYLGLUCOSAMINE 2-EPIMERASE"/>
    <property type="match status" value="1"/>
</dbReference>
<accession>A0A0K2SHS3</accession>
<gene>
    <name evidence="7" type="ORF">LIP_0794</name>
</gene>
<feature type="region of interest" description="Disordered" evidence="5">
    <location>
        <begin position="191"/>
        <end position="210"/>
    </location>
</feature>
<sequence>MKALVVFGTRPEAVKLAPVIQELGRRRAAGAPATVRVVVTGQHRELLDAMLTLFGIRPDRDLDIMRHGQGLTQVTARVLEGLEPVLQEERPDWVVVQGDTTSAFAAALAAFYARVPVAHVEAGLRTSTLWLPYPEEANRRLITRLASLHLAATPRAAANLAREGVEAAAVRITGNPVVDALRQIAALPLRAVPDRDPEGPQGNEAAPGAGGDDALAVPAWALAALEWLGEPGSLGILLTSHRRENWGEPLERVCRAVLEILQAEPRARVLFPCHPNPRVRATAQALLGGHERVRLTEPLGYLPFLKAMERAVLILSDSGGVQEEAPAFGRPVLVLREETERPEAVQAGVARLVGTDVRRIVEGARALLVTARPGDALPGVPADDGSRGRHGFPNPFGDGRASERIASALLGEPFEPFQPPDPPAA</sequence>
<dbReference type="AlphaFoldDB" id="A0A0K2SHS3"/>
<feature type="region of interest" description="Disordered" evidence="5">
    <location>
        <begin position="374"/>
        <end position="404"/>
    </location>
</feature>
<feature type="domain" description="UDP-N-acetylglucosamine 2-epimerase" evidence="6">
    <location>
        <begin position="236"/>
        <end position="409"/>
    </location>
</feature>
<evidence type="ECO:0000256" key="3">
    <source>
        <dbReference type="ARBA" id="ARBA00038858"/>
    </source>
</evidence>
<evidence type="ECO:0000256" key="4">
    <source>
        <dbReference type="RuleBase" id="RU003513"/>
    </source>
</evidence>
<dbReference type="SUPFAM" id="SSF53756">
    <property type="entry name" value="UDP-Glycosyltransferase/glycogen phosphorylase"/>
    <property type="match status" value="1"/>
</dbReference>
<proteinExistence type="inferred from homology"/>
<protein>
    <recommendedName>
        <fullName evidence="3">UDP-N-acetylglucosamine 2-epimerase (non-hydrolyzing)</fullName>
        <ecNumber evidence="3">5.1.3.14</ecNumber>
    </recommendedName>
</protein>
<dbReference type="PANTHER" id="PTHR43174:SF2">
    <property type="entry name" value="UDP-N-ACETYLGLUCOSAMINE 2-EPIMERASE"/>
    <property type="match status" value="1"/>
</dbReference>
<evidence type="ECO:0000256" key="1">
    <source>
        <dbReference type="ARBA" id="ARBA00023235"/>
    </source>
</evidence>
<dbReference type="EC" id="5.1.3.14" evidence="3"/>
<reference evidence="8" key="1">
    <citation type="submission" date="2015-07" db="EMBL/GenBank/DDBJ databases">
        <title>Complete genome sequence and phylogenetic analysis of Limnochorda pilosa.</title>
        <authorList>
            <person name="Watanabe M."/>
            <person name="Kojima H."/>
            <person name="Fukui M."/>
        </authorList>
    </citation>
    <scope>NUCLEOTIDE SEQUENCE [LARGE SCALE GENOMIC DNA]</scope>
    <source>
        <strain evidence="8">HC45</strain>
    </source>
</reference>
<dbReference type="InterPro" id="IPR029767">
    <property type="entry name" value="WecB-like"/>
</dbReference>
<evidence type="ECO:0000313" key="7">
    <source>
        <dbReference type="EMBL" id="BAS26651.1"/>
    </source>
</evidence>
<reference evidence="8" key="2">
    <citation type="journal article" date="2016" name="Int. J. Syst. Evol. Microbiol.">
        <title>Complete genome sequence and cell structure of Limnochorda pilosa, a Gram-negative spore-former within the phylum Firmicutes.</title>
        <authorList>
            <person name="Watanabe M."/>
            <person name="Kojima H."/>
            <person name="Fukui M."/>
        </authorList>
    </citation>
    <scope>NUCLEOTIDE SEQUENCE [LARGE SCALE GENOMIC DNA]</scope>
    <source>
        <strain evidence="8">HC45</strain>
    </source>
</reference>
<evidence type="ECO:0000259" key="6">
    <source>
        <dbReference type="Pfam" id="PF02350"/>
    </source>
</evidence>
<dbReference type="RefSeq" id="WP_068134521.1">
    <property type="nucleotide sequence ID" value="NZ_AP014924.1"/>
</dbReference>
<evidence type="ECO:0000256" key="2">
    <source>
        <dbReference type="ARBA" id="ARBA00038209"/>
    </source>
</evidence>
<dbReference type="GO" id="GO:0008761">
    <property type="term" value="F:UDP-N-acetylglucosamine 2-epimerase activity"/>
    <property type="evidence" value="ECO:0007669"/>
    <property type="project" value="UniProtKB-EC"/>
</dbReference>
<organism evidence="7 8">
    <name type="scientific">Limnochorda pilosa</name>
    <dbReference type="NCBI Taxonomy" id="1555112"/>
    <lineage>
        <taxon>Bacteria</taxon>
        <taxon>Bacillati</taxon>
        <taxon>Bacillota</taxon>
        <taxon>Limnochordia</taxon>
        <taxon>Limnochordales</taxon>
        <taxon>Limnochordaceae</taxon>
        <taxon>Limnochorda</taxon>
    </lineage>
</organism>
<dbReference type="Pfam" id="PF02350">
    <property type="entry name" value="Epimerase_2"/>
    <property type="match status" value="2"/>
</dbReference>
<dbReference type="NCBIfam" id="TIGR00236">
    <property type="entry name" value="wecB"/>
    <property type="match status" value="1"/>
</dbReference>
<dbReference type="EMBL" id="AP014924">
    <property type="protein sequence ID" value="BAS26651.1"/>
    <property type="molecule type" value="Genomic_DNA"/>
</dbReference>
<keyword evidence="1 4" id="KW-0413">Isomerase</keyword>
<name>A0A0K2SHS3_LIMPI</name>
<evidence type="ECO:0000256" key="5">
    <source>
        <dbReference type="SAM" id="MobiDB-lite"/>
    </source>
</evidence>
<dbReference type="Proteomes" id="UP000065807">
    <property type="component" value="Chromosome"/>
</dbReference>
<dbReference type="Gene3D" id="3.40.50.2000">
    <property type="entry name" value="Glycogen Phosphorylase B"/>
    <property type="match status" value="2"/>
</dbReference>
<keyword evidence="8" id="KW-1185">Reference proteome</keyword>
<dbReference type="OrthoDB" id="9803238at2"/>
<dbReference type="KEGG" id="lpil:LIP_0794"/>
<dbReference type="STRING" id="1555112.LIP_0794"/>
<evidence type="ECO:0000313" key="8">
    <source>
        <dbReference type="Proteomes" id="UP000065807"/>
    </source>
</evidence>
<dbReference type="InterPro" id="IPR003331">
    <property type="entry name" value="UDP_GlcNAc_Epimerase_2_dom"/>
</dbReference>
<feature type="domain" description="UDP-N-acetylglucosamine 2-epimerase" evidence="6">
    <location>
        <begin position="34"/>
        <end position="183"/>
    </location>
</feature>
<dbReference type="CDD" id="cd03786">
    <property type="entry name" value="GTB_UDP-GlcNAc_2-Epimerase"/>
    <property type="match status" value="1"/>
</dbReference>
<comment type="similarity">
    <text evidence="2 4">Belongs to the UDP-N-acetylglucosamine 2-epimerase family.</text>
</comment>
<dbReference type="PATRIC" id="fig|1555112.3.peg.825"/>